<feature type="domain" description="DALR anticodon binding" evidence="7">
    <location>
        <begin position="1"/>
        <end position="113"/>
    </location>
</feature>
<evidence type="ECO:0000313" key="8">
    <source>
        <dbReference type="EMBL" id="HIW78099.1"/>
    </source>
</evidence>
<keyword evidence="4" id="KW-0067">ATP-binding</keyword>
<keyword evidence="3" id="KW-0547">Nucleotide-binding</keyword>
<reference evidence="8" key="2">
    <citation type="submission" date="2021-04" db="EMBL/GenBank/DDBJ databases">
        <authorList>
            <person name="Gilroy R."/>
        </authorList>
    </citation>
    <scope>NUCLEOTIDE SEQUENCE</scope>
    <source>
        <strain evidence="8">ChiSxjej5B17-1746</strain>
    </source>
</reference>
<gene>
    <name evidence="8" type="primary">argS</name>
    <name evidence="8" type="ORF">H9874_03010</name>
</gene>
<comment type="catalytic activity">
    <reaction evidence="6">
        <text>tRNA(Arg) + L-arginine + ATP = L-arginyl-tRNA(Arg) + AMP + diphosphate</text>
        <dbReference type="Rhea" id="RHEA:20301"/>
        <dbReference type="Rhea" id="RHEA-COMP:9658"/>
        <dbReference type="Rhea" id="RHEA-COMP:9673"/>
        <dbReference type="ChEBI" id="CHEBI:30616"/>
        <dbReference type="ChEBI" id="CHEBI:32682"/>
        <dbReference type="ChEBI" id="CHEBI:33019"/>
        <dbReference type="ChEBI" id="CHEBI:78442"/>
        <dbReference type="ChEBI" id="CHEBI:78513"/>
        <dbReference type="ChEBI" id="CHEBI:456215"/>
        <dbReference type="EC" id="6.1.1.19"/>
    </reaction>
</comment>
<evidence type="ECO:0000256" key="5">
    <source>
        <dbReference type="ARBA" id="ARBA00023146"/>
    </source>
</evidence>
<evidence type="ECO:0000256" key="1">
    <source>
        <dbReference type="ARBA" id="ARBA00012837"/>
    </source>
</evidence>
<dbReference type="AlphaFoldDB" id="A0A9D1QZF8"/>
<dbReference type="PANTHER" id="PTHR11956:SF5">
    <property type="entry name" value="ARGININE--TRNA LIGASE, CYTOPLASMIC"/>
    <property type="match status" value="1"/>
</dbReference>
<dbReference type="Proteomes" id="UP000824264">
    <property type="component" value="Unassembled WGS sequence"/>
</dbReference>
<dbReference type="Gene3D" id="1.10.730.10">
    <property type="entry name" value="Isoleucyl-tRNA Synthetase, Domain 1"/>
    <property type="match status" value="1"/>
</dbReference>
<dbReference type="EC" id="6.1.1.19" evidence="1"/>
<protein>
    <recommendedName>
        <fullName evidence="1">arginine--tRNA ligase</fullName>
        <ecNumber evidence="1">6.1.1.19</ecNumber>
    </recommendedName>
</protein>
<dbReference type="SUPFAM" id="SSF47323">
    <property type="entry name" value="Anticodon-binding domain of a subclass of class I aminoacyl-tRNA synthetases"/>
    <property type="match status" value="1"/>
</dbReference>
<dbReference type="GO" id="GO:0006420">
    <property type="term" value="P:arginyl-tRNA aminoacylation"/>
    <property type="evidence" value="ECO:0007669"/>
    <property type="project" value="InterPro"/>
</dbReference>
<keyword evidence="2 8" id="KW-0436">Ligase</keyword>
<dbReference type="GO" id="GO:0005524">
    <property type="term" value="F:ATP binding"/>
    <property type="evidence" value="ECO:0007669"/>
    <property type="project" value="UniProtKB-KW"/>
</dbReference>
<dbReference type="InterPro" id="IPR001278">
    <property type="entry name" value="Arg-tRNA-ligase"/>
</dbReference>
<dbReference type="PANTHER" id="PTHR11956">
    <property type="entry name" value="ARGINYL-TRNA SYNTHETASE"/>
    <property type="match status" value="1"/>
</dbReference>
<dbReference type="InterPro" id="IPR009080">
    <property type="entry name" value="tRNAsynth_Ia_anticodon-bd"/>
</dbReference>
<reference evidence="8" key="1">
    <citation type="journal article" date="2021" name="PeerJ">
        <title>Extensive microbial diversity within the chicken gut microbiome revealed by metagenomics and culture.</title>
        <authorList>
            <person name="Gilroy R."/>
            <person name="Ravi A."/>
            <person name="Getino M."/>
            <person name="Pursley I."/>
            <person name="Horton D.L."/>
            <person name="Alikhan N.F."/>
            <person name="Baker D."/>
            <person name="Gharbi K."/>
            <person name="Hall N."/>
            <person name="Watson M."/>
            <person name="Adriaenssens E.M."/>
            <person name="Foster-Nyarko E."/>
            <person name="Jarju S."/>
            <person name="Secka A."/>
            <person name="Antonio M."/>
            <person name="Oren A."/>
            <person name="Chaudhuri R.R."/>
            <person name="La Ragione R."/>
            <person name="Hildebrand F."/>
            <person name="Pallen M.J."/>
        </authorList>
    </citation>
    <scope>NUCLEOTIDE SEQUENCE</scope>
    <source>
        <strain evidence="8">ChiSxjej5B17-1746</strain>
    </source>
</reference>
<evidence type="ECO:0000259" key="7">
    <source>
        <dbReference type="SMART" id="SM00836"/>
    </source>
</evidence>
<evidence type="ECO:0000256" key="4">
    <source>
        <dbReference type="ARBA" id="ARBA00022840"/>
    </source>
</evidence>
<feature type="non-terminal residue" evidence="8">
    <location>
        <position position="1"/>
    </location>
</feature>
<name>A0A9D1QZF8_9BACT</name>
<evidence type="ECO:0000256" key="6">
    <source>
        <dbReference type="ARBA" id="ARBA00049339"/>
    </source>
</evidence>
<dbReference type="GO" id="GO:0004814">
    <property type="term" value="F:arginine-tRNA ligase activity"/>
    <property type="evidence" value="ECO:0007669"/>
    <property type="project" value="UniProtKB-EC"/>
</dbReference>
<sequence>VLRKAAEAGLTLPETVDLAVLEPLSEPEDLALLRYLDRFEDVALGAAQALAPHHISYYLMELAGLLHSYYAKHPVLQAAEPSLALARLALLRAVGQVVKNGLELLGVSAPESM</sequence>
<comment type="caution">
    <text evidence="8">The sequence shown here is derived from an EMBL/GenBank/DDBJ whole genome shotgun (WGS) entry which is preliminary data.</text>
</comment>
<evidence type="ECO:0000256" key="3">
    <source>
        <dbReference type="ARBA" id="ARBA00022741"/>
    </source>
</evidence>
<keyword evidence="5" id="KW-0030">Aminoacyl-tRNA synthetase</keyword>
<proteinExistence type="predicted"/>
<dbReference type="InterPro" id="IPR008909">
    <property type="entry name" value="DALR_anticod-bd"/>
</dbReference>
<dbReference type="EMBL" id="DXGI01000107">
    <property type="protein sequence ID" value="HIW78099.1"/>
    <property type="molecule type" value="Genomic_DNA"/>
</dbReference>
<organism evidence="8 9">
    <name type="scientific">Candidatus Bilophila faecipullorum</name>
    <dbReference type="NCBI Taxonomy" id="2838482"/>
    <lineage>
        <taxon>Bacteria</taxon>
        <taxon>Pseudomonadati</taxon>
        <taxon>Thermodesulfobacteriota</taxon>
        <taxon>Desulfovibrionia</taxon>
        <taxon>Desulfovibrionales</taxon>
        <taxon>Desulfovibrionaceae</taxon>
        <taxon>Bilophila</taxon>
    </lineage>
</organism>
<evidence type="ECO:0000313" key="9">
    <source>
        <dbReference type="Proteomes" id="UP000824264"/>
    </source>
</evidence>
<evidence type="ECO:0000256" key="2">
    <source>
        <dbReference type="ARBA" id="ARBA00022598"/>
    </source>
</evidence>
<dbReference type="SMART" id="SM00836">
    <property type="entry name" value="DALR_1"/>
    <property type="match status" value="1"/>
</dbReference>
<accession>A0A9D1QZF8</accession>
<dbReference type="Pfam" id="PF05746">
    <property type="entry name" value="DALR_1"/>
    <property type="match status" value="1"/>
</dbReference>